<dbReference type="PROSITE" id="PS50011">
    <property type="entry name" value="PROTEIN_KINASE_DOM"/>
    <property type="match status" value="1"/>
</dbReference>
<protein>
    <submittedName>
        <fullName evidence="6">Kinase-like domain-containing protein</fullName>
    </submittedName>
</protein>
<comment type="caution">
    <text evidence="6">The sequence shown here is derived from an EMBL/GenBank/DDBJ whole genome shotgun (WGS) entry which is preliminary data.</text>
</comment>
<keyword evidence="6" id="KW-0418">Kinase</keyword>
<feature type="compositionally biased region" description="Low complexity" evidence="4">
    <location>
        <begin position="553"/>
        <end position="573"/>
    </location>
</feature>
<dbReference type="Gene3D" id="1.10.510.10">
    <property type="entry name" value="Transferase(Phosphotransferase) domain 1"/>
    <property type="match status" value="2"/>
</dbReference>
<evidence type="ECO:0000256" key="3">
    <source>
        <dbReference type="PROSITE-ProRule" id="PRU10141"/>
    </source>
</evidence>
<dbReference type="GO" id="GO:0005737">
    <property type="term" value="C:cytoplasm"/>
    <property type="evidence" value="ECO:0007669"/>
    <property type="project" value="TreeGrafter"/>
</dbReference>
<dbReference type="GO" id="GO:0004674">
    <property type="term" value="F:protein serine/threonine kinase activity"/>
    <property type="evidence" value="ECO:0007669"/>
    <property type="project" value="TreeGrafter"/>
</dbReference>
<feature type="region of interest" description="Disordered" evidence="4">
    <location>
        <begin position="538"/>
        <end position="573"/>
    </location>
</feature>
<feature type="domain" description="Protein kinase" evidence="5">
    <location>
        <begin position="150"/>
        <end position="487"/>
    </location>
</feature>
<feature type="compositionally biased region" description="Basic residues" evidence="4">
    <location>
        <begin position="353"/>
        <end position="363"/>
    </location>
</feature>
<dbReference type="GO" id="GO:0000226">
    <property type="term" value="P:microtubule cytoskeleton organization"/>
    <property type="evidence" value="ECO:0007669"/>
    <property type="project" value="TreeGrafter"/>
</dbReference>
<dbReference type="InterPro" id="IPR017441">
    <property type="entry name" value="Protein_kinase_ATP_BS"/>
</dbReference>
<evidence type="ECO:0000313" key="6">
    <source>
        <dbReference type="EMBL" id="KAF8477972.1"/>
    </source>
</evidence>
<evidence type="ECO:0000256" key="4">
    <source>
        <dbReference type="SAM" id="MobiDB-lite"/>
    </source>
</evidence>
<name>A0A9P5MSS6_9AGAM</name>
<dbReference type="AlphaFoldDB" id="A0A9P5MSS6"/>
<accession>A0A9P5MSS6</accession>
<feature type="compositionally biased region" description="Low complexity" evidence="4">
    <location>
        <begin position="332"/>
        <end position="345"/>
    </location>
</feature>
<dbReference type="Proteomes" id="UP000759537">
    <property type="component" value="Unassembled WGS sequence"/>
</dbReference>
<evidence type="ECO:0000256" key="2">
    <source>
        <dbReference type="ARBA" id="ARBA00022840"/>
    </source>
</evidence>
<keyword evidence="7" id="KW-1185">Reference proteome</keyword>
<keyword evidence="6" id="KW-0808">Transferase</keyword>
<dbReference type="InterPro" id="IPR008271">
    <property type="entry name" value="Ser/Thr_kinase_AS"/>
</dbReference>
<reference evidence="6" key="2">
    <citation type="journal article" date="2020" name="Nat. Commun.">
        <title>Large-scale genome sequencing of mycorrhizal fungi provides insights into the early evolution of symbiotic traits.</title>
        <authorList>
            <person name="Miyauchi S."/>
            <person name="Kiss E."/>
            <person name="Kuo A."/>
            <person name="Drula E."/>
            <person name="Kohler A."/>
            <person name="Sanchez-Garcia M."/>
            <person name="Morin E."/>
            <person name="Andreopoulos B."/>
            <person name="Barry K.W."/>
            <person name="Bonito G."/>
            <person name="Buee M."/>
            <person name="Carver A."/>
            <person name="Chen C."/>
            <person name="Cichocki N."/>
            <person name="Clum A."/>
            <person name="Culley D."/>
            <person name="Crous P.W."/>
            <person name="Fauchery L."/>
            <person name="Girlanda M."/>
            <person name="Hayes R.D."/>
            <person name="Keri Z."/>
            <person name="LaButti K."/>
            <person name="Lipzen A."/>
            <person name="Lombard V."/>
            <person name="Magnuson J."/>
            <person name="Maillard F."/>
            <person name="Murat C."/>
            <person name="Nolan M."/>
            <person name="Ohm R.A."/>
            <person name="Pangilinan J."/>
            <person name="Pereira M.F."/>
            <person name="Perotto S."/>
            <person name="Peter M."/>
            <person name="Pfister S."/>
            <person name="Riley R."/>
            <person name="Sitrit Y."/>
            <person name="Stielow J.B."/>
            <person name="Szollosi G."/>
            <person name="Zifcakova L."/>
            <person name="Stursova M."/>
            <person name="Spatafora J.W."/>
            <person name="Tedersoo L."/>
            <person name="Vaario L.M."/>
            <person name="Yamada A."/>
            <person name="Yan M."/>
            <person name="Wang P."/>
            <person name="Xu J."/>
            <person name="Bruns T."/>
            <person name="Baldrian P."/>
            <person name="Vilgalys R."/>
            <person name="Dunand C."/>
            <person name="Henrissat B."/>
            <person name="Grigoriev I.V."/>
            <person name="Hibbett D."/>
            <person name="Nagy L.G."/>
            <person name="Martin F.M."/>
        </authorList>
    </citation>
    <scope>NUCLEOTIDE SEQUENCE</scope>
    <source>
        <strain evidence="6">Prilba</strain>
    </source>
</reference>
<feature type="compositionally biased region" description="Polar residues" evidence="4">
    <location>
        <begin position="367"/>
        <end position="379"/>
    </location>
</feature>
<feature type="compositionally biased region" description="Low complexity" evidence="4">
    <location>
        <begin position="613"/>
        <end position="631"/>
    </location>
</feature>
<dbReference type="PANTHER" id="PTHR24346:SF76">
    <property type="entry name" value="NON-SPECIFIC SERINE_THREONINE PROTEIN KINASE"/>
    <property type="match status" value="1"/>
</dbReference>
<feature type="binding site" evidence="3">
    <location>
        <position position="178"/>
    </location>
    <ligand>
        <name>ATP</name>
        <dbReference type="ChEBI" id="CHEBI:30616"/>
    </ligand>
</feature>
<dbReference type="OrthoDB" id="4062651at2759"/>
<keyword evidence="1 3" id="KW-0547">Nucleotide-binding</keyword>
<dbReference type="GO" id="GO:0035556">
    <property type="term" value="P:intracellular signal transduction"/>
    <property type="evidence" value="ECO:0007669"/>
    <property type="project" value="TreeGrafter"/>
</dbReference>
<dbReference type="GO" id="GO:0005524">
    <property type="term" value="F:ATP binding"/>
    <property type="evidence" value="ECO:0007669"/>
    <property type="project" value="UniProtKB-UniRule"/>
</dbReference>
<keyword evidence="2 3" id="KW-0067">ATP-binding</keyword>
<dbReference type="PANTHER" id="PTHR24346">
    <property type="entry name" value="MAP/MICROTUBULE AFFINITY-REGULATING KINASE"/>
    <property type="match status" value="1"/>
</dbReference>
<dbReference type="PROSITE" id="PS00107">
    <property type="entry name" value="PROTEIN_KINASE_ATP"/>
    <property type="match status" value="1"/>
</dbReference>
<dbReference type="SUPFAM" id="SSF56112">
    <property type="entry name" value="Protein kinase-like (PK-like)"/>
    <property type="match status" value="1"/>
</dbReference>
<proteinExistence type="predicted"/>
<evidence type="ECO:0000313" key="7">
    <source>
        <dbReference type="Proteomes" id="UP000759537"/>
    </source>
</evidence>
<organism evidence="6 7">
    <name type="scientific">Russula ochroleuca</name>
    <dbReference type="NCBI Taxonomy" id="152965"/>
    <lineage>
        <taxon>Eukaryota</taxon>
        <taxon>Fungi</taxon>
        <taxon>Dikarya</taxon>
        <taxon>Basidiomycota</taxon>
        <taxon>Agaricomycotina</taxon>
        <taxon>Agaricomycetes</taxon>
        <taxon>Russulales</taxon>
        <taxon>Russulaceae</taxon>
        <taxon>Russula</taxon>
    </lineage>
</organism>
<dbReference type="EMBL" id="WHVB01000012">
    <property type="protein sequence ID" value="KAF8477972.1"/>
    <property type="molecule type" value="Genomic_DNA"/>
</dbReference>
<dbReference type="InterPro" id="IPR011009">
    <property type="entry name" value="Kinase-like_dom_sf"/>
</dbReference>
<dbReference type="SMART" id="SM00220">
    <property type="entry name" value="S_TKc"/>
    <property type="match status" value="1"/>
</dbReference>
<dbReference type="InterPro" id="IPR000719">
    <property type="entry name" value="Prot_kinase_dom"/>
</dbReference>
<gene>
    <name evidence="6" type="ORF">DFH94DRAFT_752861</name>
</gene>
<sequence length="727" mass="79121">MSRQLFLHYHQLPFMHQGHNILLNASQNSSAISGLPYSRPPIPSLFTGAADREDSYEQGHHPSHHHTLDLSDIDQKVSQQLLAADKSRNLSSSSPETSPYDGLPPLSPIFSSFDQGSISMSPAAMFLSAFTPSASTAPLPDDEGEEVEGYKLGSIIGYGGFSTIRRAFSPSGGSVAVKIVRRSDLASQANPTQARDRMDNEASIWKTLSHEHILPLFHFAHTPYADFFFMLLCPAGTLYDILKRDGRPALPLDDAGTLFRQVVRGVRYLHEQMGLVHADLKLENVLVDEMGVCRICDFGMTRSLEEDIEDLPTPQTAPRLVRDQCSAEPFRSSRPSSSLRGRGSLKATGHLSLFHHHNSRPRRRESTPVSSQAHPQTPHQHAVYEFPPGSLPYAAPELLRTPDAENVYHPNPAQDIWALGVMLYALLTGGLPFVDSFEPRLTMKILHGAFEMPKNVGRGAELVLRGCLEASVNQRWTIAAVDDVSWSVGWDSDTDDSCTGLAECEPERVVHEMRTCAQGPASRSASCAHSVVSERVASEDAVPELEDDAEPVRGSFARSISSRSRSTGTGPFSPFTNTWSEIEMPSAGLPEFPLPGTLTRPSLERSRGRHASKGSVSGRRGSSAGLARSTSPSVEAVSPTSVEMRGRKRPRGQPLPTLVLELSTERPKRAGSQPARHSAPWAVPSRARASVGVSPALSVALPTPHDDCGFVLNTRTSSVRSRSVGRA</sequence>
<feature type="region of interest" description="Disordered" evidence="4">
    <location>
        <begin position="307"/>
        <end position="382"/>
    </location>
</feature>
<feature type="region of interest" description="Disordered" evidence="4">
    <location>
        <begin position="587"/>
        <end position="657"/>
    </location>
</feature>
<dbReference type="PROSITE" id="PS00108">
    <property type="entry name" value="PROTEIN_KINASE_ST"/>
    <property type="match status" value="1"/>
</dbReference>
<reference evidence="6" key="1">
    <citation type="submission" date="2019-10" db="EMBL/GenBank/DDBJ databases">
        <authorList>
            <consortium name="DOE Joint Genome Institute"/>
            <person name="Kuo A."/>
            <person name="Miyauchi S."/>
            <person name="Kiss E."/>
            <person name="Drula E."/>
            <person name="Kohler A."/>
            <person name="Sanchez-Garcia M."/>
            <person name="Andreopoulos B."/>
            <person name="Barry K.W."/>
            <person name="Bonito G."/>
            <person name="Buee M."/>
            <person name="Carver A."/>
            <person name="Chen C."/>
            <person name="Cichocki N."/>
            <person name="Clum A."/>
            <person name="Culley D."/>
            <person name="Crous P.W."/>
            <person name="Fauchery L."/>
            <person name="Girlanda M."/>
            <person name="Hayes R."/>
            <person name="Keri Z."/>
            <person name="LaButti K."/>
            <person name="Lipzen A."/>
            <person name="Lombard V."/>
            <person name="Magnuson J."/>
            <person name="Maillard F."/>
            <person name="Morin E."/>
            <person name="Murat C."/>
            <person name="Nolan M."/>
            <person name="Ohm R."/>
            <person name="Pangilinan J."/>
            <person name="Pereira M."/>
            <person name="Perotto S."/>
            <person name="Peter M."/>
            <person name="Riley R."/>
            <person name="Sitrit Y."/>
            <person name="Stielow B."/>
            <person name="Szollosi G."/>
            <person name="Zifcakova L."/>
            <person name="Stursova M."/>
            <person name="Spatafora J.W."/>
            <person name="Tedersoo L."/>
            <person name="Vaario L.-M."/>
            <person name="Yamada A."/>
            <person name="Yan M."/>
            <person name="Wang P."/>
            <person name="Xu J."/>
            <person name="Bruns T."/>
            <person name="Baldrian P."/>
            <person name="Vilgalys R."/>
            <person name="Henrissat B."/>
            <person name="Grigoriev I.V."/>
            <person name="Hibbett D."/>
            <person name="Nagy L.G."/>
            <person name="Martin F.M."/>
        </authorList>
    </citation>
    <scope>NUCLEOTIDE SEQUENCE</scope>
    <source>
        <strain evidence="6">Prilba</strain>
    </source>
</reference>
<dbReference type="Pfam" id="PF00069">
    <property type="entry name" value="Pkinase"/>
    <property type="match status" value="2"/>
</dbReference>
<evidence type="ECO:0000259" key="5">
    <source>
        <dbReference type="PROSITE" id="PS50011"/>
    </source>
</evidence>
<evidence type="ECO:0000256" key="1">
    <source>
        <dbReference type="ARBA" id="ARBA00022741"/>
    </source>
</evidence>